<dbReference type="KEGG" id="proe:H9L23_07730"/>
<evidence type="ECO:0000256" key="2">
    <source>
        <dbReference type="ARBA" id="ARBA00022679"/>
    </source>
</evidence>
<proteinExistence type="inferred from homology"/>
<dbReference type="GO" id="GO:0000287">
    <property type="term" value="F:magnesium ion binding"/>
    <property type="evidence" value="ECO:0007669"/>
    <property type="project" value="InterPro"/>
</dbReference>
<evidence type="ECO:0000313" key="6">
    <source>
        <dbReference type="Proteomes" id="UP000515806"/>
    </source>
</evidence>
<evidence type="ECO:0000256" key="1">
    <source>
        <dbReference type="ARBA" id="ARBA00010990"/>
    </source>
</evidence>
<protein>
    <submittedName>
        <fullName evidence="5">4'-phosphopantetheinyl transferase superfamily protein</fullName>
    </submittedName>
</protein>
<dbReference type="PANTHER" id="PTHR12215">
    <property type="entry name" value="PHOSPHOPANTETHEINE TRANSFERASE"/>
    <property type="match status" value="1"/>
</dbReference>
<name>A0A7G9QKT5_9SPHI</name>
<dbReference type="PANTHER" id="PTHR12215:SF10">
    <property type="entry name" value="L-AMINOADIPATE-SEMIALDEHYDE DEHYDROGENASE-PHOSPHOPANTETHEINYL TRANSFERASE"/>
    <property type="match status" value="1"/>
</dbReference>
<dbReference type="InterPro" id="IPR037143">
    <property type="entry name" value="4-PPantetheinyl_Trfase_dom_sf"/>
</dbReference>
<dbReference type="InterPro" id="IPR050559">
    <property type="entry name" value="P-Pant_transferase_sf"/>
</dbReference>
<evidence type="ECO:0000259" key="4">
    <source>
        <dbReference type="Pfam" id="PF22624"/>
    </source>
</evidence>
<dbReference type="AlphaFoldDB" id="A0A7G9QKT5"/>
<comment type="similarity">
    <text evidence="1">Belongs to the P-Pant transferase superfamily. Gsp/Sfp/HetI/AcpT family.</text>
</comment>
<feature type="domain" description="4'-phosphopantetheinyl transferase" evidence="3">
    <location>
        <begin position="100"/>
        <end position="169"/>
    </location>
</feature>
<feature type="domain" description="4'-phosphopantetheinyl transferase N-terminal" evidence="4">
    <location>
        <begin position="16"/>
        <end position="97"/>
    </location>
</feature>
<dbReference type="GO" id="GO:0019878">
    <property type="term" value="P:lysine biosynthetic process via aminoadipic acid"/>
    <property type="evidence" value="ECO:0007669"/>
    <property type="project" value="TreeGrafter"/>
</dbReference>
<keyword evidence="6" id="KW-1185">Reference proteome</keyword>
<evidence type="ECO:0000313" key="5">
    <source>
        <dbReference type="EMBL" id="QNN43960.1"/>
    </source>
</evidence>
<dbReference type="Pfam" id="PF22624">
    <property type="entry name" value="AASDHPPT_N"/>
    <property type="match status" value="1"/>
</dbReference>
<accession>A0A7G9QKT5</accession>
<dbReference type="EMBL" id="CP060723">
    <property type="protein sequence ID" value="QNN43960.1"/>
    <property type="molecule type" value="Genomic_DNA"/>
</dbReference>
<dbReference type="GO" id="GO:0008897">
    <property type="term" value="F:holo-[acyl-carrier-protein] synthase activity"/>
    <property type="evidence" value="ECO:0007669"/>
    <property type="project" value="InterPro"/>
</dbReference>
<dbReference type="RefSeq" id="WP_187594415.1">
    <property type="nucleotide sequence ID" value="NZ_CP060723.1"/>
</dbReference>
<dbReference type="GO" id="GO:0005829">
    <property type="term" value="C:cytosol"/>
    <property type="evidence" value="ECO:0007669"/>
    <property type="project" value="TreeGrafter"/>
</dbReference>
<gene>
    <name evidence="5" type="ORF">H9L23_07730</name>
</gene>
<sequence length="214" mass="25239">MMKILYHELDNSLDIDFESYLQLLPTQMQDEIRRYRNLNDRKSRLISRLMLKSHLYSSNQSSLIYSWNRDIHNKPFISNGINFNISHSGDIVLFATSNLPIGIDVEFKSDLNFDELIDFFHEQEISQISNSASIKSAFFEIWVKKEAFLKAIGIGLTIDIRKYNCSNKSIFYLNKEWFFHRIDISEEYESFVCCLESNPQIHISKYIVNLKTLL</sequence>
<organism evidence="5 6">
    <name type="scientific">Pedobacter roseus</name>
    <dbReference type="NCBI Taxonomy" id="336820"/>
    <lineage>
        <taxon>Bacteria</taxon>
        <taxon>Pseudomonadati</taxon>
        <taxon>Bacteroidota</taxon>
        <taxon>Sphingobacteriia</taxon>
        <taxon>Sphingobacteriales</taxon>
        <taxon>Sphingobacteriaceae</taxon>
        <taxon>Pedobacter</taxon>
    </lineage>
</organism>
<keyword evidence="2 5" id="KW-0808">Transferase</keyword>
<evidence type="ECO:0000259" key="3">
    <source>
        <dbReference type="Pfam" id="PF01648"/>
    </source>
</evidence>
<dbReference type="Pfam" id="PF01648">
    <property type="entry name" value="ACPS"/>
    <property type="match status" value="1"/>
</dbReference>
<reference evidence="5 6" key="1">
    <citation type="submission" date="2020-08" db="EMBL/GenBank/DDBJ databases">
        <title>Genome sequence of Pedobacter roseus KACC 11594T.</title>
        <authorList>
            <person name="Hyun D.-W."/>
            <person name="Bae J.-W."/>
        </authorList>
    </citation>
    <scope>NUCLEOTIDE SEQUENCE [LARGE SCALE GENOMIC DNA]</scope>
    <source>
        <strain evidence="5 6">KACC 11594</strain>
    </source>
</reference>
<dbReference type="Proteomes" id="UP000515806">
    <property type="component" value="Chromosome"/>
</dbReference>
<dbReference type="InterPro" id="IPR008278">
    <property type="entry name" value="4-PPantetheinyl_Trfase_dom"/>
</dbReference>
<dbReference type="InterPro" id="IPR055066">
    <property type="entry name" value="AASDHPPT_N"/>
</dbReference>
<dbReference type="SUPFAM" id="SSF56214">
    <property type="entry name" value="4'-phosphopantetheinyl transferase"/>
    <property type="match status" value="2"/>
</dbReference>
<dbReference type="Gene3D" id="3.90.470.20">
    <property type="entry name" value="4'-phosphopantetheinyl transferase domain"/>
    <property type="match status" value="2"/>
</dbReference>